<dbReference type="RefSeq" id="WP_379286642.1">
    <property type="nucleotide sequence ID" value="NZ_JBHTIU010000016.1"/>
</dbReference>
<proteinExistence type="inferred from homology"/>
<feature type="domain" description="Cytochrome C biogenesis protein transmembrane" evidence="7">
    <location>
        <begin position="8"/>
        <end position="201"/>
    </location>
</feature>
<evidence type="ECO:0000256" key="6">
    <source>
        <dbReference type="SAM" id="Phobius"/>
    </source>
</evidence>
<keyword evidence="5 6" id="KW-0472">Membrane</keyword>
<evidence type="ECO:0000313" key="9">
    <source>
        <dbReference type="Proteomes" id="UP001597120"/>
    </source>
</evidence>
<name>A0ABW3D575_9BACL</name>
<dbReference type="PANTHER" id="PTHR31272:SF4">
    <property type="entry name" value="CYTOCHROME C-TYPE BIOGENESIS PROTEIN HI_1454-RELATED"/>
    <property type="match status" value="1"/>
</dbReference>
<feature type="transmembrane region" description="Helical" evidence="6">
    <location>
        <begin position="6"/>
        <end position="28"/>
    </location>
</feature>
<reference evidence="9" key="1">
    <citation type="journal article" date="2019" name="Int. J. Syst. Evol. Microbiol.">
        <title>The Global Catalogue of Microorganisms (GCM) 10K type strain sequencing project: providing services to taxonomists for standard genome sequencing and annotation.</title>
        <authorList>
            <consortium name="The Broad Institute Genomics Platform"/>
            <consortium name="The Broad Institute Genome Sequencing Center for Infectious Disease"/>
            <person name="Wu L."/>
            <person name="Ma J."/>
        </authorList>
    </citation>
    <scope>NUCLEOTIDE SEQUENCE [LARGE SCALE GENOMIC DNA]</scope>
    <source>
        <strain evidence="9">CCUG 57263</strain>
    </source>
</reference>
<evidence type="ECO:0000256" key="1">
    <source>
        <dbReference type="ARBA" id="ARBA00004141"/>
    </source>
</evidence>
<evidence type="ECO:0000256" key="5">
    <source>
        <dbReference type="ARBA" id="ARBA00023136"/>
    </source>
</evidence>
<dbReference type="InterPro" id="IPR051790">
    <property type="entry name" value="Cytochrome_c-biogenesis_DsbD"/>
</dbReference>
<dbReference type="EMBL" id="JBHTIU010000016">
    <property type="protein sequence ID" value="MFD0868568.1"/>
    <property type="molecule type" value="Genomic_DNA"/>
</dbReference>
<keyword evidence="4 6" id="KW-1133">Transmembrane helix</keyword>
<evidence type="ECO:0000256" key="4">
    <source>
        <dbReference type="ARBA" id="ARBA00022989"/>
    </source>
</evidence>
<comment type="caution">
    <text evidence="8">The sequence shown here is derived from an EMBL/GenBank/DDBJ whole genome shotgun (WGS) entry which is preliminary data.</text>
</comment>
<sequence length="237" mass="26188">MNAADLSLWIVFGAGILSFVSPCCLPLYPSYLSYITGVSVKDLQEGKGLLERRAMLHTVFFILGFSIIFVALGFSLSFIGSFFAEYQNLIRKLGGIFIAVMGLIMLGIFTPKALMKDRRFTFRSKPLGYFGSVLVGVTYAAGWTPCVGPILAAVITLGVSNPDQAFFYTLAYTIGFAIPFFIMAFFIGRMKWIMRRSGLIMKIGGGLMVLTGILLYTDQMTKITIYFIELYGGFTGF</sequence>
<dbReference type="Pfam" id="PF02683">
    <property type="entry name" value="DsbD_TM"/>
    <property type="match status" value="1"/>
</dbReference>
<feature type="transmembrane region" description="Helical" evidence="6">
    <location>
        <begin position="165"/>
        <end position="187"/>
    </location>
</feature>
<keyword evidence="3 6" id="KW-0812">Transmembrane</keyword>
<comment type="subcellular location">
    <subcellularLocation>
        <location evidence="1">Membrane</location>
        <topology evidence="1">Multi-pass membrane protein</topology>
    </subcellularLocation>
</comment>
<evidence type="ECO:0000256" key="3">
    <source>
        <dbReference type="ARBA" id="ARBA00022692"/>
    </source>
</evidence>
<feature type="transmembrane region" description="Helical" evidence="6">
    <location>
        <begin position="199"/>
        <end position="217"/>
    </location>
</feature>
<feature type="transmembrane region" description="Helical" evidence="6">
    <location>
        <begin position="96"/>
        <end position="115"/>
    </location>
</feature>
<dbReference type="Proteomes" id="UP001597120">
    <property type="component" value="Unassembled WGS sequence"/>
</dbReference>
<gene>
    <name evidence="8" type="ORF">ACFQ03_05360</name>
</gene>
<protein>
    <submittedName>
        <fullName evidence="8">Cytochrome c biogenesis CcdA family protein</fullName>
    </submittedName>
</protein>
<comment type="similarity">
    <text evidence="2">Belongs to the DsbD family.</text>
</comment>
<keyword evidence="9" id="KW-1185">Reference proteome</keyword>
<feature type="transmembrane region" description="Helical" evidence="6">
    <location>
        <begin position="127"/>
        <end position="159"/>
    </location>
</feature>
<dbReference type="InterPro" id="IPR003834">
    <property type="entry name" value="Cyt_c_assmbl_TM_dom"/>
</dbReference>
<dbReference type="PANTHER" id="PTHR31272">
    <property type="entry name" value="CYTOCHROME C-TYPE BIOGENESIS PROTEIN HI_1454-RELATED"/>
    <property type="match status" value="1"/>
</dbReference>
<evidence type="ECO:0000313" key="8">
    <source>
        <dbReference type="EMBL" id="MFD0868568.1"/>
    </source>
</evidence>
<organism evidence="8 9">
    <name type="scientific">Paenibacillus residui</name>
    <dbReference type="NCBI Taxonomy" id="629724"/>
    <lineage>
        <taxon>Bacteria</taxon>
        <taxon>Bacillati</taxon>
        <taxon>Bacillota</taxon>
        <taxon>Bacilli</taxon>
        <taxon>Bacillales</taxon>
        <taxon>Paenibacillaceae</taxon>
        <taxon>Paenibacillus</taxon>
    </lineage>
</organism>
<evidence type="ECO:0000259" key="7">
    <source>
        <dbReference type="Pfam" id="PF02683"/>
    </source>
</evidence>
<evidence type="ECO:0000256" key="2">
    <source>
        <dbReference type="ARBA" id="ARBA00006143"/>
    </source>
</evidence>
<feature type="transmembrane region" description="Helical" evidence="6">
    <location>
        <begin position="59"/>
        <end position="84"/>
    </location>
</feature>
<accession>A0ABW3D575</accession>